<dbReference type="Pfam" id="PF01075">
    <property type="entry name" value="Glyco_transf_9"/>
    <property type="match status" value="1"/>
</dbReference>
<dbReference type="InterPro" id="IPR002201">
    <property type="entry name" value="Glyco_trans_9"/>
</dbReference>
<dbReference type="Gene3D" id="3.40.50.2000">
    <property type="entry name" value="Glycogen Phosphorylase B"/>
    <property type="match status" value="1"/>
</dbReference>
<evidence type="ECO:0000256" key="1">
    <source>
        <dbReference type="ARBA" id="ARBA00022737"/>
    </source>
</evidence>
<accession>A0ABM5V738</accession>
<dbReference type="InterPro" id="IPR011990">
    <property type="entry name" value="TPR-like_helical_dom_sf"/>
</dbReference>
<dbReference type="SUPFAM" id="SSF53756">
    <property type="entry name" value="UDP-Glycosyltransferase/glycogen phosphorylase"/>
    <property type="match status" value="1"/>
</dbReference>
<dbReference type="Gene3D" id="1.25.40.10">
    <property type="entry name" value="Tetratricopeptide repeat domain"/>
    <property type="match status" value="1"/>
</dbReference>
<keyword evidence="1" id="KW-0677">Repeat</keyword>
<reference evidence="4" key="1">
    <citation type="journal article" date="2015" name="Genome Announc.">
        <title>Complete Genome Sequence of Herbaspirillum hiltneri N3 (DSM 17495), Isolated from Surface-Sterilized Wheat Roots.</title>
        <authorList>
            <person name="Guizelini D."/>
            <person name="Saizaki P.M."/>
            <person name="Coimbra N.A."/>
            <person name="Weiss V.A."/>
            <person name="Faoro H."/>
            <person name="Sfeir M.Z."/>
            <person name="Baura V.A."/>
            <person name="Monteiro R.A."/>
            <person name="Chubatsu L.S."/>
            <person name="Souza E.M."/>
            <person name="Cruz L.M."/>
            <person name="Pedrosa F.O."/>
            <person name="Raittz R.T."/>
            <person name="Marchaukoski J.N."/>
            <person name="Steffens M.B."/>
        </authorList>
    </citation>
    <scope>NUCLEOTIDE SEQUENCE [LARGE SCALE GENOMIC DNA]</scope>
    <source>
        <strain evidence="4">N3</strain>
    </source>
</reference>
<dbReference type="InterPro" id="IPR019734">
    <property type="entry name" value="TPR_rpt"/>
</dbReference>
<dbReference type="PANTHER" id="PTHR44858:SF1">
    <property type="entry name" value="UDP-N-ACETYLGLUCOSAMINE--PEPTIDE N-ACETYLGLUCOSAMINYLTRANSFERASE SPINDLY-RELATED"/>
    <property type="match status" value="1"/>
</dbReference>
<keyword evidence="4" id="KW-1185">Reference proteome</keyword>
<dbReference type="Pfam" id="PF13432">
    <property type="entry name" value="TPR_16"/>
    <property type="match status" value="3"/>
</dbReference>
<dbReference type="EMBL" id="CP011409">
    <property type="protein sequence ID" value="AKZ65403.1"/>
    <property type="molecule type" value="Genomic_DNA"/>
</dbReference>
<protein>
    <submittedName>
        <fullName evidence="3">ADP-heptose--LPS heptosyltransferase</fullName>
    </submittedName>
</protein>
<evidence type="ECO:0000313" key="4">
    <source>
        <dbReference type="Proteomes" id="UP000063429"/>
    </source>
</evidence>
<keyword evidence="2" id="KW-0802">TPR repeat</keyword>
<dbReference type="PANTHER" id="PTHR44858">
    <property type="entry name" value="TETRATRICOPEPTIDE REPEAT PROTEIN 6"/>
    <property type="match status" value="1"/>
</dbReference>
<proteinExistence type="predicted"/>
<gene>
    <name evidence="3" type="ORF">F506_14825</name>
</gene>
<name>A0ABM5V738_9BURK</name>
<dbReference type="InterPro" id="IPR050498">
    <property type="entry name" value="Ycf3"/>
</dbReference>
<dbReference type="Proteomes" id="UP000063429">
    <property type="component" value="Chromosome"/>
</dbReference>
<evidence type="ECO:0000313" key="3">
    <source>
        <dbReference type="EMBL" id="AKZ65403.1"/>
    </source>
</evidence>
<dbReference type="SMART" id="SM00028">
    <property type="entry name" value="TPR"/>
    <property type="match status" value="6"/>
</dbReference>
<sequence>MEAAHAILQPLAQQVDADFNLLHLAGAVAAGLQLHAQAIGLYRRALALTPGELAVSYKLGRVLYEAGLHQEALSLYLQLIAAGVQHADIFHAAALLLQQFNRHEEALQTLEHLFRLAPQNADAWHLHAISLGRLQRPGEALQSMQKAVALAPAQTVYRFDLALLQHELHLNEEALASVDQVLAQEPDFGDGWVCRAASLGRLRRYEESIAAARKALSLRAGYADASVNLALTLLALGRFDEAWPLYEARWQGELADPQRHGDVARWPGAHAAAGKTVLLWAEQGLGDTIQFSRYAQQVAASGANVVLEVHAALKTLLQALETDPDSGEPTRIIVKAIGEALPAADYQLPLMSLPLMFGTRPDTIPSPQAYLRAGAHAQQRWAQLLEQGREGGRPLRVGIVCSGNAGNHNDRRRSIPLQAFAPLLDMANAEFFLLQPELRRRDADWLETAPALQWPGRELQDFDDTAALIANLDLVIGVDTAAVHLAGALGVPVWILLSYAADWRWLLERDDSPWYASARLFRQTTAGNWDAVMVRVRAELSALKQAAG</sequence>
<evidence type="ECO:0000256" key="2">
    <source>
        <dbReference type="ARBA" id="ARBA00022803"/>
    </source>
</evidence>
<organism evidence="3 4">
    <name type="scientific">Herbaspirillum hiltneri N3</name>
    <dbReference type="NCBI Taxonomy" id="1262470"/>
    <lineage>
        <taxon>Bacteria</taxon>
        <taxon>Pseudomonadati</taxon>
        <taxon>Pseudomonadota</taxon>
        <taxon>Betaproteobacteria</taxon>
        <taxon>Burkholderiales</taxon>
        <taxon>Oxalobacteraceae</taxon>
        <taxon>Herbaspirillum</taxon>
    </lineage>
</organism>
<dbReference type="SUPFAM" id="SSF48439">
    <property type="entry name" value="Protein prenylyltransferase"/>
    <property type="match status" value="1"/>
</dbReference>